<evidence type="ECO:0000313" key="2">
    <source>
        <dbReference type="EMBL" id="EAU54954.1"/>
    </source>
</evidence>
<accession>Q0F0S4</accession>
<comment type="caution">
    <text evidence="2">The sequence shown here is derived from an EMBL/GenBank/DDBJ whole genome shotgun (WGS) entry which is preliminary data.</text>
</comment>
<gene>
    <name evidence="2" type="ORF">SPV1_06414</name>
</gene>
<dbReference type="HOGENOM" id="CLU_134208_0_0_0"/>
<keyword evidence="3" id="KW-1185">Reference proteome</keyword>
<dbReference type="STRING" id="314344.AL013_02385"/>
<dbReference type="OrthoDB" id="8776077at2"/>
<dbReference type="InterPro" id="IPR054203">
    <property type="entry name" value="DUF6908"/>
</dbReference>
<sequence>MTREERIYKRLLKVFPDLESMDIGGHRKVVNEPYMPLSMDVLADTEYGRVISIAHNYVQNGDVMADPDMQLLVSFKKQTIQGMTFQNDGLGIYQECLFFDDNGKLMVQMSLLKSLNKFLDTWTKNLIAQGFVEAAQKQEVCDAD</sequence>
<feature type="domain" description="DUF6908" evidence="1">
    <location>
        <begin position="8"/>
        <end position="132"/>
    </location>
</feature>
<proteinExistence type="predicted"/>
<dbReference type="EMBL" id="AATS01000004">
    <property type="protein sequence ID" value="EAU54954.1"/>
    <property type="molecule type" value="Genomic_DNA"/>
</dbReference>
<dbReference type="RefSeq" id="WP_009851576.1">
    <property type="nucleotide sequence ID" value="NZ_DS022295.1"/>
</dbReference>
<dbReference type="AlphaFoldDB" id="Q0F0S4"/>
<dbReference type="Pfam" id="PF21849">
    <property type="entry name" value="DUF6908"/>
    <property type="match status" value="1"/>
</dbReference>
<organism evidence="2 3">
    <name type="scientific">Mariprofundus ferrooxydans PV-1</name>
    <dbReference type="NCBI Taxonomy" id="314345"/>
    <lineage>
        <taxon>Bacteria</taxon>
        <taxon>Pseudomonadati</taxon>
        <taxon>Pseudomonadota</taxon>
        <taxon>Candidatius Mariprofundia</taxon>
        <taxon>Mariprofundales</taxon>
        <taxon>Mariprofundaceae</taxon>
        <taxon>Mariprofundus</taxon>
    </lineage>
</organism>
<evidence type="ECO:0000313" key="3">
    <source>
        <dbReference type="Proteomes" id="UP000005297"/>
    </source>
</evidence>
<name>Q0F0S4_9PROT</name>
<evidence type="ECO:0000259" key="1">
    <source>
        <dbReference type="Pfam" id="PF21849"/>
    </source>
</evidence>
<reference evidence="2 3" key="1">
    <citation type="submission" date="2006-09" db="EMBL/GenBank/DDBJ databases">
        <authorList>
            <person name="Emerson D."/>
            <person name="Ferriera S."/>
            <person name="Johnson J."/>
            <person name="Kravitz S."/>
            <person name="Halpern A."/>
            <person name="Remington K."/>
            <person name="Beeson K."/>
            <person name="Tran B."/>
            <person name="Rogers Y.-H."/>
            <person name="Friedman R."/>
            <person name="Venter J.C."/>
        </authorList>
    </citation>
    <scope>NUCLEOTIDE SEQUENCE [LARGE SCALE GENOMIC DNA]</scope>
    <source>
        <strain evidence="2 3">PV-1</strain>
    </source>
</reference>
<dbReference type="Proteomes" id="UP000005297">
    <property type="component" value="Unassembled WGS sequence"/>
</dbReference>
<protein>
    <recommendedName>
        <fullName evidence="1">DUF6908 domain-containing protein</fullName>
    </recommendedName>
</protein>
<dbReference type="InParanoid" id="Q0F0S4"/>
<dbReference type="eggNOG" id="COG0827">
    <property type="taxonomic scope" value="Bacteria"/>
</dbReference>